<evidence type="ECO:0000256" key="10">
    <source>
        <dbReference type="ARBA" id="ARBA00022833"/>
    </source>
</evidence>
<name>A0A7S1UMV7_9STRA</name>
<feature type="domain" description="VLRF1" evidence="16">
    <location>
        <begin position="156"/>
        <end position="302"/>
    </location>
</feature>
<keyword evidence="6" id="KW-0677">Repeat</keyword>
<keyword evidence="7 14" id="KW-0255">Endonuclease</keyword>
<evidence type="ECO:0000256" key="5">
    <source>
        <dbReference type="ARBA" id="ARBA00022723"/>
    </source>
</evidence>
<evidence type="ECO:0000256" key="13">
    <source>
        <dbReference type="PROSITE-ProRule" id="PRU00023"/>
    </source>
</evidence>
<sequence length="617" mass="66199">MEGYAVASEAQADALGEQIRAERRRQRGERSRSPVRLPDSGSPSPPPEADGAESPTPPEDEDDVAALESELHELRVASSPGENFKPNYYDDDDGDDGELVRGQQVVIELPPTLPPAHLLLGVAAVRMSTCLFPRGSTIASGTPAALTAMESALEECAGPQLVLLLRSGRFAGAVYEAGGRLAKHRTITKYTTRRGQGGSQSAMDGSGKKPKSAGASLRRAGEVALREEVAATLLQWQPLIDRCSLLLLVCPKTMRDHLFGAAGARGALGVEMADPRVRFVPFPTQRPTLDEAKRTREKCMALELLVRLEPTEPTEEEAAAAAEAYAAAEANLKPPAPNPNPDPNLSGPPLLPISALGAALRRSLMDGNLETLTNLIADPNQQQQPPMADPVEGEAAPEADAAAPEAPQASLREALVERDEAGRTPLHLAANPAAVGDASDDADAEFSSEAVTALLSAGADPGARDWRGRSPYQAATAKAVRDAFRRYRGAHEGDWDWDAAAVPEGLTAAAESEAAARRKAKAKEKRKRQKARRKELAQIERDSHDAAKVAETERLKREAEEEELRKAGAPKCDGCEKPFKPDDVPFFRLDYQYCSTKCIAAHKRQLMAEAAAKRFGR</sequence>
<dbReference type="GO" id="GO:0016787">
    <property type="term" value="F:hydrolase activity"/>
    <property type="evidence" value="ECO:0007669"/>
    <property type="project" value="UniProtKB-KW"/>
</dbReference>
<proteinExistence type="inferred from homology"/>
<keyword evidence="5" id="KW-0479">Metal-binding</keyword>
<keyword evidence="8" id="KW-0863">Zinc-finger</keyword>
<comment type="domain">
    <text evidence="14">The VLRF1 domain mediates binding to the 60S ribosomal subunit.</text>
</comment>
<dbReference type="Pfam" id="PF18716">
    <property type="entry name" value="VATC"/>
    <property type="match status" value="1"/>
</dbReference>
<dbReference type="AlphaFoldDB" id="A0A7S1UMV7"/>
<evidence type="ECO:0000256" key="9">
    <source>
        <dbReference type="ARBA" id="ARBA00022801"/>
    </source>
</evidence>
<dbReference type="InterPro" id="IPR041175">
    <property type="entry name" value="VLRF1/Vms1"/>
</dbReference>
<dbReference type="InterPro" id="IPR036770">
    <property type="entry name" value="Ankyrin_rpt-contain_sf"/>
</dbReference>
<feature type="active site" evidence="14">
    <location>
        <position position="200"/>
    </location>
</feature>
<dbReference type="EMBL" id="HBGJ01046633">
    <property type="protein sequence ID" value="CAD9270905.1"/>
    <property type="molecule type" value="Transcribed_RNA"/>
</dbReference>
<dbReference type="PROSITE" id="PS50088">
    <property type="entry name" value="ANK_REPEAT"/>
    <property type="match status" value="1"/>
</dbReference>
<feature type="compositionally biased region" description="Basic and acidic residues" evidence="15">
    <location>
        <begin position="534"/>
        <end position="566"/>
    </location>
</feature>
<feature type="region of interest" description="Disordered" evidence="15">
    <location>
        <begin position="189"/>
        <end position="215"/>
    </location>
</feature>
<gene>
    <name evidence="17" type="ORF">PPAR1163_LOCUS29344</name>
</gene>
<evidence type="ECO:0000256" key="11">
    <source>
        <dbReference type="ARBA" id="ARBA00023043"/>
    </source>
</evidence>
<dbReference type="Pfam" id="PF18826">
    <property type="entry name" value="bVLRF1"/>
    <property type="match status" value="1"/>
</dbReference>
<dbReference type="GO" id="GO:0008270">
    <property type="term" value="F:zinc ion binding"/>
    <property type="evidence" value="ECO:0007669"/>
    <property type="project" value="UniProtKB-KW"/>
</dbReference>
<reference evidence="17" key="1">
    <citation type="submission" date="2021-01" db="EMBL/GenBank/DDBJ databases">
        <authorList>
            <person name="Corre E."/>
            <person name="Pelletier E."/>
            <person name="Niang G."/>
            <person name="Scheremetjew M."/>
            <person name="Finn R."/>
            <person name="Kale V."/>
            <person name="Holt S."/>
            <person name="Cochrane G."/>
            <person name="Meng A."/>
            <person name="Brown T."/>
            <person name="Cohen L."/>
        </authorList>
    </citation>
    <scope>NUCLEOTIDE SEQUENCE</scope>
    <source>
        <strain evidence="17">CCMP2877</strain>
    </source>
</reference>
<accession>A0A7S1UMV7</accession>
<dbReference type="PROSITE" id="PS52044">
    <property type="entry name" value="VLRF1"/>
    <property type="match status" value="1"/>
</dbReference>
<dbReference type="GO" id="GO:0036503">
    <property type="term" value="P:ERAD pathway"/>
    <property type="evidence" value="ECO:0007669"/>
    <property type="project" value="TreeGrafter"/>
</dbReference>
<evidence type="ECO:0000256" key="1">
    <source>
        <dbReference type="ARBA" id="ARBA00004496"/>
    </source>
</evidence>
<protein>
    <recommendedName>
        <fullName evidence="16">VLRF1 domain-containing protein</fullName>
    </recommendedName>
</protein>
<dbReference type="Pfam" id="PF00023">
    <property type="entry name" value="Ank"/>
    <property type="match status" value="1"/>
</dbReference>
<evidence type="ECO:0000256" key="15">
    <source>
        <dbReference type="SAM" id="MobiDB-lite"/>
    </source>
</evidence>
<dbReference type="InterPro" id="IPR002110">
    <property type="entry name" value="Ankyrin_rpt"/>
</dbReference>
<feature type="region of interest" description="Disordered" evidence="15">
    <location>
        <begin position="377"/>
        <end position="408"/>
    </location>
</feature>
<keyword evidence="10" id="KW-0862">Zinc</keyword>
<keyword evidence="9 14" id="KW-0378">Hydrolase</keyword>
<keyword evidence="3 14" id="KW-0963">Cytoplasm</keyword>
<evidence type="ECO:0000259" key="16">
    <source>
        <dbReference type="PROSITE" id="PS52044"/>
    </source>
</evidence>
<evidence type="ECO:0000256" key="8">
    <source>
        <dbReference type="ARBA" id="ARBA00022771"/>
    </source>
</evidence>
<feature type="repeat" description="ANK" evidence="13">
    <location>
        <begin position="421"/>
        <end position="466"/>
    </location>
</feature>
<organism evidence="17">
    <name type="scientific">Phaeomonas parva</name>
    <dbReference type="NCBI Taxonomy" id="124430"/>
    <lineage>
        <taxon>Eukaryota</taxon>
        <taxon>Sar</taxon>
        <taxon>Stramenopiles</taxon>
        <taxon>Ochrophyta</taxon>
        <taxon>Pinguiophyceae</taxon>
        <taxon>Pinguiochrysidales</taxon>
        <taxon>Pinguiochrysidaceae</taxon>
        <taxon>Phaeomonas</taxon>
    </lineage>
</organism>
<dbReference type="SUPFAM" id="SSF48403">
    <property type="entry name" value="Ankyrin repeat"/>
    <property type="match status" value="1"/>
</dbReference>
<dbReference type="PANTHER" id="PTHR16036:SF2">
    <property type="entry name" value="TRNA ENDONUCLEASE ANKZF1"/>
    <property type="match status" value="1"/>
</dbReference>
<comment type="similarity">
    <text evidence="2 14">Belongs to the ANKZF1/VMS1 family.</text>
</comment>
<feature type="region of interest" description="Disordered" evidence="15">
    <location>
        <begin position="517"/>
        <end position="574"/>
    </location>
</feature>
<dbReference type="InterPro" id="IPR041540">
    <property type="entry name" value="VATC"/>
</dbReference>
<keyword evidence="12" id="KW-0175">Coiled coil</keyword>
<evidence type="ECO:0000256" key="4">
    <source>
        <dbReference type="ARBA" id="ARBA00022722"/>
    </source>
</evidence>
<evidence type="ECO:0000256" key="3">
    <source>
        <dbReference type="ARBA" id="ARBA00022490"/>
    </source>
</evidence>
<evidence type="ECO:0000313" key="17">
    <source>
        <dbReference type="EMBL" id="CAD9270905.1"/>
    </source>
</evidence>
<evidence type="ECO:0000256" key="7">
    <source>
        <dbReference type="ARBA" id="ARBA00022759"/>
    </source>
</evidence>
<feature type="compositionally biased region" description="Basic residues" evidence="15">
    <location>
        <begin position="517"/>
        <end position="533"/>
    </location>
</feature>
<dbReference type="InterPro" id="IPR047139">
    <property type="entry name" value="ANKZ1/VMS1"/>
</dbReference>
<dbReference type="PANTHER" id="PTHR16036">
    <property type="entry name" value="ANKYRIN REPEAT AND ZINC FINGER DOMAIN-CONTAINING PROTEIN 1"/>
    <property type="match status" value="1"/>
</dbReference>
<evidence type="ECO:0000256" key="6">
    <source>
        <dbReference type="ARBA" id="ARBA00022737"/>
    </source>
</evidence>
<feature type="compositionally biased region" description="Low complexity" evidence="15">
    <location>
        <begin position="398"/>
        <end position="408"/>
    </location>
</feature>
<dbReference type="GO" id="GO:0005737">
    <property type="term" value="C:cytoplasm"/>
    <property type="evidence" value="ECO:0007669"/>
    <property type="project" value="UniProtKB-SubCell"/>
</dbReference>
<evidence type="ECO:0000256" key="2">
    <source>
        <dbReference type="ARBA" id="ARBA00009262"/>
    </source>
</evidence>
<dbReference type="Gene3D" id="1.25.40.20">
    <property type="entry name" value="Ankyrin repeat-containing domain"/>
    <property type="match status" value="1"/>
</dbReference>
<evidence type="ECO:0000256" key="14">
    <source>
        <dbReference type="PROSITE-ProRule" id="PRU01389"/>
    </source>
</evidence>
<feature type="compositionally biased region" description="Polar residues" evidence="15">
    <location>
        <begin position="189"/>
        <end position="203"/>
    </location>
</feature>
<dbReference type="GO" id="GO:0004519">
    <property type="term" value="F:endonuclease activity"/>
    <property type="evidence" value="ECO:0007669"/>
    <property type="project" value="UniProtKB-KW"/>
</dbReference>
<feature type="region of interest" description="Disordered" evidence="15">
    <location>
        <begin position="1"/>
        <end position="96"/>
    </location>
</feature>
<comment type="subcellular location">
    <subcellularLocation>
        <location evidence="1">Cytoplasm</location>
    </subcellularLocation>
</comment>
<evidence type="ECO:0000256" key="12">
    <source>
        <dbReference type="ARBA" id="ARBA00023054"/>
    </source>
</evidence>
<keyword evidence="4 14" id="KW-0540">Nuclease</keyword>
<keyword evidence="11 13" id="KW-0040">ANK repeat</keyword>